<dbReference type="Proteomes" id="UP000003358">
    <property type="component" value="Unassembled WGS sequence"/>
</dbReference>
<dbReference type="PROSITE" id="PS00092">
    <property type="entry name" value="N6_MTASE"/>
    <property type="match status" value="1"/>
</dbReference>
<dbReference type="Pfam" id="PF25120">
    <property type="entry name" value="DUF7814"/>
    <property type="match status" value="1"/>
</dbReference>
<dbReference type="PANTHER" id="PTHR33841:SF1">
    <property type="entry name" value="DNA METHYLTRANSFERASE A"/>
    <property type="match status" value="1"/>
</dbReference>
<proteinExistence type="predicted"/>
<accession>I9YU44</accession>
<comment type="catalytic activity">
    <reaction evidence="5">
        <text>a 2'-deoxyadenosine in DNA + S-adenosyl-L-methionine = an N(6)-methyl-2'-deoxyadenosine in DNA + S-adenosyl-L-homocysteine + H(+)</text>
        <dbReference type="Rhea" id="RHEA:15197"/>
        <dbReference type="Rhea" id="RHEA-COMP:12418"/>
        <dbReference type="Rhea" id="RHEA-COMP:12419"/>
        <dbReference type="ChEBI" id="CHEBI:15378"/>
        <dbReference type="ChEBI" id="CHEBI:57856"/>
        <dbReference type="ChEBI" id="CHEBI:59789"/>
        <dbReference type="ChEBI" id="CHEBI:90615"/>
        <dbReference type="ChEBI" id="CHEBI:90616"/>
        <dbReference type="EC" id="2.1.1.72"/>
    </reaction>
</comment>
<dbReference type="RefSeq" id="WP_001873440.1">
    <property type="nucleotide sequence ID" value="NZ_AKNS01000012.1"/>
</dbReference>
<dbReference type="InterPro" id="IPR056716">
    <property type="entry name" value="DUF7814"/>
</dbReference>
<dbReference type="GO" id="GO:0032259">
    <property type="term" value="P:methylation"/>
    <property type="evidence" value="ECO:0007669"/>
    <property type="project" value="UniProtKB-KW"/>
</dbReference>
<feature type="domain" description="DUF7149" evidence="7">
    <location>
        <begin position="14"/>
        <end position="213"/>
    </location>
</feature>
<gene>
    <name evidence="9" type="ORF">HPNQ4200_1401</name>
</gene>
<name>I9YU44_HELPX</name>
<dbReference type="InterPro" id="IPR011639">
    <property type="entry name" value="MethylTrfase_TaqI-like_dom"/>
</dbReference>
<keyword evidence="3 9" id="KW-0808">Transferase</keyword>
<dbReference type="InterPro" id="IPR055573">
    <property type="entry name" value="DUF7149"/>
</dbReference>
<organism evidence="9 10">
    <name type="scientific">Helicobacter pylori NQ4200</name>
    <dbReference type="NCBI Taxonomy" id="992024"/>
    <lineage>
        <taxon>Bacteria</taxon>
        <taxon>Pseudomonadati</taxon>
        <taxon>Campylobacterota</taxon>
        <taxon>Epsilonproteobacteria</taxon>
        <taxon>Campylobacterales</taxon>
        <taxon>Helicobacteraceae</taxon>
        <taxon>Helicobacter</taxon>
    </lineage>
</organism>
<dbReference type="EMBL" id="AKNS01000012">
    <property type="protein sequence ID" value="EJB27163.1"/>
    <property type="molecule type" value="Genomic_DNA"/>
</dbReference>
<evidence type="ECO:0000259" key="7">
    <source>
        <dbReference type="Pfam" id="PF23653"/>
    </source>
</evidence>
<evidence type="ECO:0000259" key="8">
    <source>
        <dbReference type="Pfam" id="PF25120"/>
    </source>
</evidence>
<dbReference type="GO" id="GO:0009007">
    <property type="term" value="F:site-specific DNA-methyltransferase (adenine-specific) activity"/>
    <property type="evidence" value="ECO:0007669"/>
    <property type="project" value="UniProtKB-EC"/>
</dbReference>
<dbReference type="Pfam" id="PF23653">
    <property type="entry name" value="DUF7149"/>
    <property type="match status" value="1"/>
</dbReference>
<reference evidence="9 10" key="1">
    <citation type="journal article" date="2013" name="Pathog. Dis.">
        <title>Genome sequences of 65 Helicobacter pylori strains isolated from asymptomatic individuals and patients with gastric cancer, peptic ulcer disease, or gastritis.</title>
        <authorList>
            <person name="Blanchard T.G."/>
            <person name="Czinn S.J."/>
            <person name="Correa P."/>
            <person name="Nakazawa T."/>
            <person name="Keelan M."/>
            <person name="Morningstar L."/>
            <person name="Santana-Cruz I."/>
            <person name="Maroo A."/>
            <person name="McCracken C."/>
            <person name="Shefchek K."/>
            <person name="Daugherty S."/>
            <person name="Song Y."/>
            <person name="Fraser C.M."/>
            <person name="Fricke W.F."/>
        </authorList>
    </citation>
    <scope>NUCLEOTIDE SEQUENCE [LARGE SCALE GENOMIC DNA]</scope>
    <source>
        <strain evidence="9 10">NQ4200</strain>
    </source>
</reference>
<dbReference type="InterPro" id="IPR029063">
    <property type="entry name" value="SAM-dependent_MTases_sf"/>
</dbReference>
<dbReference type="EC" id="2.1.1.72" evidence="1"/>
<dbReference type="GO" id="GO:0003676">
    <property type="term" value="F:nucleic acid binding"/>
    <property type="evidence" value="ECO:0007669"/>
    <property type="project" value="InterPro"/>
</dbReference>
<dbReference type="InterPro" id="IPR002052">
    <property type="entry name" value="DNA_methylase_N6_adenine_CS"/>
</dbReference>
<feature type="domain" description="DUF7814" evidence="8">
    <location>
        <begin position="214"/>
        <end position="413"/>
    </location>
</feature>
<feature type="domain" description="Type II methyltransferase M.TaqI-like" evidence="6">
    <location>
        <begin position="585"/>
        <end position="904"/>
    </location>
</feature>
<comment type="caution">
    <text evidence="9">The sequence shown here is derived from an EMBL/GenBank/DDBJ whole genome shotgun (WGS) entry which is preliminary data.</text>
</comment>
<dbReference type="InterPro" id="IPR050953">
    <property type="entry name" value="N4_N6_ade-DNA_methylase"/>
</dbReference>
<dbReference type="Gene3D" id="3.40.50.150">
    <property type="entry name" value="Vaccinia Virus protein VP39"/>
    <property type="match status" value="2"/>
</dbReference>
<dbReference type="PATRIC" id="fig|992024.3.peg.1348"/>
<dbReference type="Pfam" id="PF07669">
    <property type="entry name" value="Eco57I"/>
    <property type="match status" value="1"/>
</dbReference>
<evidence type="ECO:0000256" key="3">
    <source>
        <dbReference type="ARBA" id="ARBA00022679"/>
    </source>
</evidence>
<dbReference type="PANTHER" id="PTHR33841">
    <property type="entry name" value="DNA METHYLTRANSFERASE YEEA-RELATED"/>
    <property type="match status" value="1"/>
</dbReference>
<dbReference type="GO" id="GO:0006304">
    <property type="term" value="P:DNA modification"/>
    <property type="evidence" value="ECO:0007669"/>
    <property type="project" value="InterPro"/>
</dbReference>
<evidence type="ECO:0000256" key="4">
    <source>
        <dbReference type="ARBA" id="ARBA00022691"/>
    </source>
</evidence>
<keyword evidence="4" id="KW-0949">S-adenosyl-L-methionine</keyword>
<keyword evidence="2 9" id="KW-0489">Methyltransferase</keyword>
<evidence type="ECO:0000313" key="9">
    <source>
        <dbReference type="EMBL" id="EJB27163.1"/>
    </source>
</evidence>
<evidence type="ECO:0000259" key="6">
    <source>
        <dbReference type="Pfam" id="PF07669"/>
    </source>
</evidence>
<dbReference type="SUPFAM" id="SSF53335">
    <property type="entry name" value="S-adenosyl-L-methionine-dependent methyltransferases"/>
    <property type="match status" value="1"/>
</dbReference>
<dbReference type="AlphaFoldDB" id="I9YU44"/>
<dbReference type="PRINTS" id="PR00507">
    <property type="entry name" value="N12N6MTFRASE"/>
</dbReference>
<evidence type="ECO:0000256" key="5">
    <source>
        <dbReference type="ARBA" id="ARBA00047942"/>
    </source>
</evidence>
<sequence length="1108" mass="130059">MDYKKLDLPNINYPSKEQLEAFKTAFDAFLETNPQENENHQNDAFNDLLKGVFKYKVKPTKRIDSAILNDNDKVEVIIEFKALKNPNEFIKKGDLNVKAFHESLFYYLIERKNGNNNLKHLILATIKELYIIDANEFEVFNKDKEIENAFKNCHDRKGNDTRTEAFYDVCQKRLNELDRSLKYHHISLKKENLALIYQALSPNFLLKIPKYSDANTLNKDFYEELLYILGLEEQNEKGKTLIKQSRTQNSLSATLKEQYKNLDDEEVMALLIAWNNRILFLRLLESLLISFKHFEKPFLTTENFKDFNALNTLFFEVLAKKNSERLPEIKEDKILEKIPYLNSSLFDQTPLELKGYEIKLLDNKKLEIYKNSVLKKHEDYQKEKALPLLKYLFEFLRVYDFTTTPKDIKDNQNKSESRLINPSVLGLVFEKLNGYKEGSFYTPSFITSYMCKESITTIVRDKFNAIYQWDCENLEALREKIDRNFSNEKAKEYLNTLLTLRICDPAVGSGHFLVSALNEMVLIAYELGLIASLYRHELRLENDEIIIHYTPTGEIFNYKKPDSENDPHHHIQKELFNLKKDIIENCLFGVDINPNSCEITKLRLWIELLKYSYYIFEEGKNTNNLETLPNIDINIKCANSLIFNFPLNSKLTIGQTLEFSKNLKAEIKEYKNSVMLYKEGLGEKTKILQNIAKLKSLIINYFIEQHQAKKHLKESLKAFISEYGDGIFDIGTAFGMEMLKIARLKENNYRFNPTLTKKQPSPIGVEANRLLIKIKECYETLENLKNSKAFEWRFEFPEVLDDEGNFLGFDCIIGNPPYIDYRKIDEKTKIFLSKFSSVYKKSKEGSIFVYFIERASQLIIKHGLISFINPIAYLCKPTDYGIRDYIDKNLKITMLIDLSNIKIFESASTYTCINIFKRENKKNEILFLRSDDLNELSSNKDDFLKIPDVNIEHISIFLDPISRHIAERFKTQLGDFCKIFCGLSKTGFRSDVINTNSEKSVYFLESSDIYRYYVNDFGKKFLKRIDDYFSQEKREIFEQQDIIFMTRMTNQIRCVVVPLGVYGGKVNILHDFRIDRFLILGVLNSKLMTYFYKKKIFSNTYAGWGFWF</sequence>
<evidence type="ECO:0000256" key="2">
    <source>
        <dbReference type="ARBA" id="ARBA00022603"/>
    </source>
</evidence>
<evidence type="ECO:0000313" key="10">
    <source>
        <dbReference type="Proteomes" id="UP000003358"/>
    </source>
</evidence>
<protein>
    <recommendedName>
        <fullName evidence="1">site-specific DNA-methyltransferase (adenine-specific)</fullName>
        <ecNumber evidence="1">2.1.1.72</ecNumber>
    </recommendedName>
</protein>
<evidence type="ECO:0000256" key="1">
    <source>
        <dbReference type="ARBA" id="ARBA00011900"/>
    </source>
</evidence>